<keyword evidence="3" id="KW-1185">Reference proteome</keyword>
<name>A0A420HB75_9PEZI</name>
<accession>A0A420HB75</accession>
<gene>
    <name evidence="2" type="ORF">GcM3_207051</name>
</gene>
<organism evidence="2 3">
    <name type="scientific">Golovinomyces cichoracearum</name>
    <dbReference type="NCBI Taxonomy" id="62708"/>
    <lineage>
        <taxon>Eukaryota</taxon>
        <taxon>Fungi</taxon>
        <taxon>Dikarya</taxon>
        <taxon>Ascomycota</taxon>
        <taxon>Pezizomycotina</taxon>
        <taxon>Leotiomycetes</taxon>
        <taxon>Erysiphales</taxon>
        <taxon>Erysiphaceae</taxon>
        <taxon>Golovinomyces</taxon>
    </lineage>
</organism>
<protein>
    <submittedName>
        <fullName evidence="2">Uncharacterized protein</fullName>
    </submittedName>
</protein>
<dbReference type="AlphaFoldDB" id="A0A420HB75"/>
<feature type="region of interest" description="Disordered" evidence="1">
    <location>
        <begin position="175"/>
        <end position="197"/>
    </location>
</feature>
<evidence type="ECO:0000313" key="2">
    <source>
        <dbReference type="EMBL" id="RKF54677.1"/>
    </source>
</evidence>
<evidence type="ECO:0000256" key="1">
    <source>
        <dbReference type="SAM" id="MobiDB-lite"/>
    </source>
</evidence>
<dbReference type="EMBL" id="MCBQ01020762">
    <property type="protein sequence ID" value="RKF54677.1"/>
    <property type="molecule type" value="Genomic_DNA"/>
</dbReference>
<feature type="non-terminal residue" evidence="2">
    <location>
        <position position="1"/>
    </location>
</feature>
<feature type="compositionally biased region" description="Basic and acidic residues" evidence="1">
    <location>
        <begin position="175"/>
        <end position="188"/>
    </location>
</feature>
<dbReference type="Proteomes" id="UP000283383">
    <property type="component" value="Unassembled WGS sequence"/>
</dbReference>
<evidence type="ECO:0000313" key="3">
    <source>
        <dbReference type="Proteomes" id="UP000283383"/>
    </source>
</evidence>
<reference evidence="2 3" key="1">
    <citation type="journal article" date="2018" name="BMC Genomics">
        <title>Comparative genome analyses reveal sequence features reflecting distinct modes of host-adaptation between dicot and monocot powdery mildew.</title>
        <authorList>
            <person name="Wu Y."/>
            <person name="Ma X."/>
            <person name="Pan Z."/>
            <person name="Kale S.D."/>
            <person name="Song Y."/>
            <person name="King H."/>
            <person name="Zhang Q."/>
            <person name="Presley C."/>
            <person name="Deng X."/>
            <person name="Wei C.I."/>
            <person name="Xiao S."/>
        </authorList>
    </citation>
    <scope>NUCLEOTIDE SEQUENCE [LARGE SCALE GENOMIC DNA]</scope>
    <source>
        <strain evidence="2">UMSG3</strain>
    </source>
</reference>
<comment type="caution">
    <text evidence="2">The sequence shown here is derived from an EMBL/GenBank/DDBJ whole genome shotgun (WGS) entry which is preliminary data.</text>
</comment>
<sequence>YRSHSRASQRSALNTRQSHLKGLPFPKKYDQQINRLDELFDLAARGKAANNPTYTGYNIIEDLLFLVRNFDESLFHTHYDKMLCQETSDQLPNIKVVIDELKQKLAVHGTTLQHQSTISHSAFAILQGSSHEAKALKLSKNSKRQKRECPCGRGSTSGAALADFEPQLDIINHSKDLREARPGLDRALKDHKRRIKK</sequence>
<feature type="compositionally biased region" description="Polar residues" evidence="1">
    <location>
        <begin position="8"/>
        <end position="17"/>
    </location>
</feature>
<proteinExistence type="predicted"/>
<feature type="region of interest" description="Disordered" evidence="1">
    <location>
        <begin position="1"/>
        <end position="24"/>
    </location>
</feature>